<proteinExistence type="predicted"/>
<keyword evidence="3" id="KW-1185">Reference proteome</keyword>
<accession>A0ABY5J0E3</accession>
<dbReference type="RefSeq" id="WP_256552861.1">
    <property type="nucleotide sequence ID" value="NZ_CP101751.1"/>
</dbReference>
<evidence type="ECO:0000313" key="2">
    <source>
        <dbReference type="EMBL" id="UUC47226.1"/>
    </source>
</evidence>
<dbReference type="InterPro" id="IPR032774">
    <property type="entry name" value="WG_beta_rep"/>
</dbReference>
<protein>
    <submittedName>
        <fullName evidence="2">WG repeat-containing protein</fullName>
    </submittedName>
</protein>
<dbReference type="Proteomes" id="UP001059844">
    <property type="component" value="Chromosome"/>
</dbReference>
<dbReference type="EMBL" id="CP101751">
    <property type="protein sequence ID" value="UUC47226.1"/>
    <property type="molecule type" value="Genomic_DNA"/>
</dbReference>
<gene>
    <name evidence="2" type="ORF">NOX80_08515</name>
</gene>
<feature type="chain" id="PRO_5046525728" evidence="1">
    <location>
        <begin position="21"/>
        <end position="393"/>
    </location>
</feature>
<evidence type="ECO:0000256" key="1">
    <source>
        <dbReference type="SAM" id="SignalP"/>
    </source>
</evidence>
<evidence type="ECO:0000313" key="3">
    <source>
        <dbReference type="Proteomes" id="UP001059844"/>
    </source>
</evidence>
<reference evidence="2" key="1">
    <citation type="submission" date="2022-07" db="EMBL/GenBank/DDBJ databases">
        <title>Isolation, identification, and degradation of a PFOSA degrading strain from sewage treatment plant.</title>
        <authorList>
            <person name="Zhang L."/>
            <person name="Huo Y."/>
        </authorList>
    </citation>
    <scope>NUCLEOTIDE SEQUENCE</scope>
    <source>
        <strain evidence="2">C1</strain>
    </source>
</reference>
<keyword evidence="1" id="KW-0732">Signal</keyword>
<dbReference type="Pfam" id="PF14903">
    <property type="entry name" value="WG_beta_rep"/>
    <property type="match status" value="2"/>
</dbReference>
<feature type="signal peptide" evidence="1">
    <location>
        <begin position="1"/>
        <end position="20"/>
    </location>
</feature>
<sequence length="393" mass="44744">MKTFYLLFLLSVTAAFSQHAKKNELLVPYRDGNLWGLCDTLGRVKVKPFTTGMSMVNFATTPPDFKGRYVIQKNGKISIIDQHKRVLLAETNLDSVQMYLFSKVVVMYKNNKKGLLRDFKMLIPVQYDDVEFAENESFTVEKKGKKGLVNSKGKLIIPIAYTNIYESWSQNSDENSNKFYWIAKNENSDGEEEEVTFTDNRVVGEERPEWYNPPVVGMKIQVTEEEENRQKRIGEKYGKVVSSSINANSGNIDMYIVKMSEGYGVYSINQDKIILKSDDNIEVCGSNNDYTTFLIKKNGQMGLVDETGKVLLDYEYDTIEVAWGNVCILKKGDKKGMFVLNSIYKPVKPKYKEIKILDAIPVSDTWQFGVFEVTTVAGKKGLLGENGVEYFKN</sequence>
<name>A0ABY5J0E3_9FLAO</name>
<organism evidence="2 3">
    <name type="scientific">Flavobacterium cerinum</name>
    <dbReference type="NCBI Taxonomy" id="2502784"/>
    <lineage>
        <taxon>Bacteria</taxon>
        <taxon>Pseudomonadati</taxon>
        <taxon>Bacteroidota</taxon>
        <taxon>Flavobacteriia</taxon>
        <taxon>Flavobacteriales</taxon>
        <taxon>Flavobacteriaceae</taxon>
        <taxon>Flavobacterium</taxon>
    </lineage>
</organism>